<reference evidence="2" key="1">
    <citation type="submission" date="2021-08" db="EMBL/GenBank/DDBJ databases">
        <title>Comparative analyses of Brucepasteria parasyntrophica and Teretinema zuelzerae.</title>
        <authorList>
            <person name="Song Y."/>
            <person name="Brune A."/>
        </authorList>
    </citation>
    <scope>NUCLEOTIDE SEQUENCE</scope>
    <source>
        <strain evidence="2">DSM 1903</strain>
    </source>
</reference>
<dbReference type="Gene3D" id="3.40.50.1110">
    <property type="entry name" value="SGNH hydrolase"/>
    <property type="match status" value="1"/>
</dbReference>
<keyword evidence="3" id="KW-1185">Reference proteome</keyword>
<dbReference type="CDD" id="cd00229">
    <property type="entry name" value="SGNH_hydrolase"/>
    <property type="match status" value="1"/>
</dbReference>
<evidence type="ECO:0000259" key="1">
    <source>
        <dbReference type="Pfam" id="PF13472"/>
    </source>
</evidence>
<dbReference type="EMBL" id="JAINWA010000003">
    <property type="protein sequence ID" value="MCD1655035.1"/>
    <property type="molecule type" value="Genomic_DNA"/>
</dbReference>
<dbReference type="Pfam" id="PF13472">
    <property type="entry name" value="Lipase_GDSL_2"/>
    <property type="match status" value="1"/>
</dbReference>
<dbReference type="RefSeq" id="WP_230755778.1">
    <property type="nucleotide sequence ID" value="NZ_JAINWA010000003.1"/>
</dbReference>
<proteinExistence type="predicted"/>
<gene>
    <name evidence="2" type="ORF">K7J14_10030</name>
</gene>
<evidence type="ECO:0000313" key="3">
    <source>
        <dbReference type="Proteomes" id="UP001198163"/>
    </source>
</evidence>
<sequence>MVAHTKKEACRRLALTGIFTAALGVASFASPNGTGAVPEGYMDSAKHYEAMLERSLMSAGNNARMKAAIAKAERGEDVHIAYIGGSITEGGNASEPEKSWAYLSFKAFRDRYAPASPNTVHYVNAGMSGTPSALGMIRYERDVLERIENGPDVLFVEFAVNDGDDPTRGAAYESLVLKALKTENPPAVVLMFSVFKSRWNLQDRLAPIGRLYGLPMISIKDALVPELEAGRIAEDQFFADIYHPGDWGHELMAACVSRYFDKLDASAADSGIPLPDGIAVGDRFAGVKMIDSSSVPKGVIIDRGAFSATDENLGTFIYDRSRKTFPDNWHKAGGAGNQPFTMTLACKNLLIVYKKASGGSPFGLAEVSIDGEFYDAYDGVPSGGWNNPWTSVLIDEEAPATHTITVRMAEDCADSAFTILAFGYTEN</sequence>
<dbReference type="PANTHER" id="PTHR34407">
    <property type="entry name" value="EXPRESSED PROTEIN"/>
    <property type="match status" value="1"/>
</dbReference>
<feature type="domain" description="SGNH hydrolase-type esterase" evidence="1">
    <location>
        <begin position="83"/>
        <end position="251"/>
    </location>
</feature>
<dbReference type="InterPro" id="IPR036514">
    <property type="entry name" value="SGNH_hydro_sf"/>
</dbReference>
<protein>
    <submittedName>
        <fullName evidence="2">SGNH/GDSL hydrolase family protein</fullName>
    </submittedName>
</protein>
<dbReference type="AlphaFoldDB" id="A0AAE3EIS3"/>
<dbReference type="GO" id="GO:0016788">
    <property type="term" value="F:hydrolase activity, acting on ester bonds"/>
    <property type="evidence" value="ECO:0007669"/>
    <property type="project" value="UniProtKB-ARBA"/>
</dbReference>
<dbReference type="PANTHER" id="PTHR34407:SF1">
    <property type="entry name" value="SGNH HYDROLASE-TYPE ESTERASE DOMAIN-CONTAINING PROTEIN"/>
    <property type="match status" value="1"/>
</dbReference>
<evidence type="ECO:0000313" key="2">
    <source>
        <dbReference type="EMBL" id="MCD1655035.1"/>
    </source>
</evidence>
<name>A0AAE3EIS3_9SPIR</name>
<accession>A0AAE3EIS3</accession>
<comment type="caution">
    <text evidence="2">The sequence shown here is derived from an EMBL/GenBank/DDBJ whole genome shotgun (WGS) entry which is preliminary data.</text>
</comment>
<organism evidence="2 3">
    <name type="scientific">Teretinema zuelzerae</name>
    <dbReference type="NCBI Taxonomy" id="156"/>
    <lineage>
        <taxon>Bacteria</taxon>
        <taxon>Pseudomonadati</taxon>
        <taxon>Spirochaetota</taxon>
        <taxon>Spirochaetia</taxon>
        <taxon>Spirochaetales</taxon>
        <taxon>Treponemataceae</taxon>
        <taxon>Teretinema</taxon>
    </lineage>
</organism>
<dbReference type="Proteomes" id="UP001198163">
    <property type="component" value="Unassembled WGS sequence"/>
</dbReference>
<dbReference type="SUPFAM" id="SSF52266">
    <property type="entry name" value="SGNH hydrolase"/>
    <property type="match status" value="1"/>
</dbReference>
<keyword evidence="2" id="KW-0378">Hydrolase</keyword>
<dbReference type="InterPro" id="IPR013830">
    <property type="entry name" value="SGNH_hydro"/>
</dbReference>